<gene>
    <name evidence="9" type="ORF">J2T09_000967</name>
</gene>
<accession>A0ABT9PQ17</accession>
<protein>
    <submittedName>
        <fullName evidence="9">Uncharacterized protein YgbK (DUF1537 family)</fullName>
    </submittedName>
</protein>
<dbReference type="SUPFAM" id="SSF142764">
    <property type="entry name" value="YgbK-like"/>
    <property type="match status" value="1"/>
</dbReference>
<dbReference type="RefSeq" id="WP_306831707.1">
    <property type="nucleotide sequence ID" value="NZ_JAUSRF010000003.1"/>
</dbReference>
<sequence length="423" mass="45183">MTADINAPFYGWYGDDFTGATDTLATLFKRGAKAFLFLGVPSSRHLAMAGALDAVGIAGSARAMTPDAMKAELRPVGQFFARAGIKVMHYKCCSTFDSARHVGNIATAMDILRAFVDQRQAVILGGQPSLGRYCVFGNLFASIGTEAAVHRLDRHPTMSRHPSTPMAEADIRRHLQQLGADAVGLVDWTALENERLFIGDEPNILFDVLTQEHLAAIGIELKHRARQGSLLVVGASSVAEAIYGDTSSPVIEPQPTNNGPVLAIVGSLSSLTRRQIEAATSFIRISADAGRFVKEESYREDMARQIASALRDECNVLLSTAPQDPASIASADTRLAQTVGRFTDRLLSEVPVRRLIAAGGDTSSHMAQNLNLWGLAYGGLLSPGVALSIGRSDDPQRDGISLMLKGGQMGSIDLFDQFAAGVA</sequence>
<evidence type="ECO:0000256" key="3">
    <source>
        <dbReference type="ARBA" id="ARBA00022741"/>
    </source>
</evidence>
<organism evidence="9 10">
    <name type="scientific">Neorhizobium huautlense</name>
    <dbReference type="NCBI Taxonomy" id="67774"/>
    <lineage>
        <taxon>Bacteria</taxon>
        <taxon>Pseudomonadati</taxon>
        <taxon>Pseudomonadota</taxon>
        <taxon>Alphaproteobacteria</taxon>
        <taxon>Hyphomicrobiales</taxon>
        <taxon>Rhizobiaceae</taxon>
        <taxon>Rhizobium/Agrobacterium group</taxon>
        <taxon>Neorhizobium</taxon>
    </lineage>
</organism>
<evidence type="ECO:0000259" key="7">
    <source>
        <dbReference type="Pfam" id="PF07005"/>
    </source>
</evidence>
<evidence type="ECO:0000256" key="4">
    <source>
        <dbReference type="ARBA" id="ARBA00022777"/>
    </source>
</evidence>
<dbReference type="InterPro" id="IPR037051">
    <property type="entry name" value="4-carb_acid_sugar_kinase_N_sf"/>
</dbReference>
<keyword evidence="10" id="KW-1185">Reference proteome</keyword>
<evidence type="ECO:0000256" key="6">
    <source>
        <dbReference type="ARBA" id="ARBA00023277"/>
    </source>
</evidence>
<dbReference type="EMBL" id="JAUSRF010000003">
    <property type="protein sequence ID" value="MDP9836223.1"/>
    <property type="molecule type" value="Genomic_DNA"/>
</dbReference>
<dbReference type="InterPro" id="IPR042213">
    <property type="entry name" value="NBD_C_sf"/>
</dbReference>
<comment type="similarity">
    <text evidence="1">Belongs to the four-carbon acid sugar kinase family.</text>
</comment>
<dbReference type="Gene3D" id="3.40.50.10840">
    <property type="entry name" value="Putative sugar-binding, N-terminal domain"/>
    <property type="match status" value="1"/>
</dbReference>
<keyword evidence="6" id="KW-0119">Carbohydrate metabolism</keyword>
<keyword evidence="5" id="KW-0067">ATP-binding</keyword>
<feature type="domain" description="Four-carbon acid sugar kinase N-terminal" evidence="7">
    <location>
        <begin position="11"/>
        <end position="241"/>
    </location>
</feature>
<keyword evidence="4" id="KW-0418">Kinase</keyword>
<dbReference type="InterPro" id="IPR031475">
    <property type="entry name" value="NBD_C"/>
</dbReference>
<evidence type="ECO:0000256" key="2">
    <source>
        <dbReference type="ARBA" id="ARBA00022679"/>
    </source>
</evidence>
<reference evidence="9 10" key="1">
    <citation type="submission" date="2023-07" db="EMBL/GenBank/DDBJ databases">
        <title>Sorghum-associated microbial communities from plants grown in Nebraska, USA.</title>
        <authorList>
            <person name="Schachtman D."/>
        </authorList>
    </citation>
    <scope>NUCLEOTIDE SEQUENCE [LARGE SCALE GENOMIC DNA]</scope>
    <source>
        <strain evidence="9 10">DS1307</strain>
    </source>
</reference>
<feature type="domain" description="Four-carbon acid sugar kinase nucleotide binding" evidence="8">
    <location>
        <begin position="262"/>
        <end position="415"/>
    </location>
</feature>
<evidence type="ECO:0000256" key="1">
    <source>
        <dbReference type="ARBA" id="ARBA00005715"/>
    </source>
</evidence>
<evidence type="ECO:0000256" key="5">
    <source>
        <dbReference type="ARBA" id="ARBA00022840"/>
    </source>
</evidence>
<dbReference type="InterPro" id="IPR010737">
    <property type="entry name" value="4-carb_acid_sugar_kinase_N"/>
</dbReference>
<evidence type="ECO:0000313" key="10">
    <source>
        <dbReference type="Proteomes" id="UP001241472"/>
    </source>
</evidence>
<comment type="caution">
    <text evidence="9">The sequence shown here is derived from an EMBL/GenBank/DDBJ whole genome shotgun (WGS) entry which is preliminary data.</text>
</comment>
<evidence type="ECO:0000259" key="8">
    <source>
        <dbReference type="Pfam" id="PF17042"/>
    </source>
</evidence>
<dbReference type="Proteomes" id="UP001241472">
    <property type="component" value="Unassembled WGS sequence"/>
</dbReference>
<dbReference type="Pfam" id="PF17042">
    <property type="entry name" value="NBD_C"/>
    <property type="match status" value="1"/>
</dbReference>
<dbReference type="Gene3D" id="3.40.980.20">
    <property type="entry name" value="Four-carbon acid sugar kinase, nucleotide binding domain"/>
    <property type="match status" value="1"/>
</dbReference>
<name>A0ABT9PQ17_9HYPH</name>
<keyword evidence="3" id="KW-0547">Nucleotide-binding</keyword>
<proteinExistence type="inferred from homology"/>
<dbReference type="Pfam" id="PF07005">
    <property type="entry name" value="SBD_N"/>
    <property type="match status" value="1"/>
</dbReference>
<keyword evidence="2" id="KW-0808">Transferase</keyword>
<evidence type="ECO:0000313" key="9">
    <source>
        <dbReference type="EMBL" id="MDP9836223.1"/>
    </source>
</evidence>